<evidence type="ECO:0000313" key="1">
    <source>
        <dbReference type="EMBL" id="KAB7655248.1"/>
    </source>
</evidence>
<organism evidence="1 2">
    <name type="scientific">Sutterella seckii</name>
    <dbReference type="NCBI Taxonomy" id="1944635"/>
    <lineage>
        <taxon>Bacteria</taxon>
        <taxon>Pseudomonadati</taxon>
        <taxon>Pseudomonadota</taxon>
        <taxon>Betaproteobacteria</taxon>
        <taxon>Burkholderiales</taxon>
        <taxon>Sutterellaceae</taxon>
        <taxon>Sutterella</taxon>
    </lineage>
</organism>
<gene>
    <name evidence="1" type="ORF">GBM95_09695</name>
</gene>
<dbReference type="Proteomes" id="UP000430564">
    <property type="component" value="Unassembled WGS sequence"/>
</dbReference>
<accession>A0A6I1EQA3</accession>
<reference evidence="1 2" key="1">
    <citation type="submission" date="2019-10" db="EMBL/GenBank/DDBJ databases">
        <title>Genome diversity of Sutterella seckii.</title>
        <authorList>
            <person name="Chaplin A.V."/>
            <person name="Sokolova S.R."/>
            <person name="Mosin K.A."/>
            <person name="Ivanova E.L."/>
            <person name="Kochetkova T.O."/>
            <person name="Goltsov A.Y."/>
            <person name="Trofimov D.Y."/>
            <person name="Efimov B.A."/>
        </authorList>
    </citation>
    <scope>NUCLEOTIDE SEQUENCE [LARGE SCALE GENOMIC DNA]</scope>
    <source>
        <strain evidence="1 2">ASD393</strain>
    </source>
</reference>
<dbReference type="EMBL" id="WEHX01000088">
    <property type="protein sequence ID" value="KAB7655248.1"/>
    <property type="molecule type" value="Genomic_DNA"/>
</dbReference>
<name>A0A6I1EQA3_9BURK</name>
<dbReference type="InterPro" id="IPR019647">
    <property type="entry name" value="PhoP_reg_network_YrbL"/>
</dbReference>
<dbReference type="AlphaFoldDB" id="A0A6I1EQA3"/>
<evidence type="ECO:0000313" key="2">
    <source>
        <dbReference type="Proteomes" id="UP000430564"/>
    </source>
</evidence>
<comment type="caution">
    <text evidence="1">The sequence shown here is derived from an EMBL/GenBank/DDBJ whole genome shotgun (WGS) entry which is preliminary data.</text>
</comment>
<evidence type="ECO:0008006" key="3">
    <source>
        <dbReference type="Google" id="ProtNLM"/>
    </source>
</evidence>
<proteinExistence type="predicted"/>
<protein>
    <recommendedName>
        <fullName evidence="3">Phosphotransferase</fullName>
    </recommendedName>
</protein>
<dbReference type="Pfam" id="PF10707">
    <property type="entry name" value="YrbL-PhoP_reg"/>
    <property type="match status" value="1"/>
</dbReference>
<dbReference type="OrthoDB" id="8630809at2"/>
<sequence length="122" mass="14288">MDLPVSYADLQPYLLSRGEERSCYINPRNSSTIIKLSAEDHARQSLREIEYFTQLKKQKVPATHIPRYYGRVNIPGYVGFEQQLVRDFDGSPSKSLQHYLTDHQNMIFHQLSDLLEDLHCYL</sequence>